<gene>
    <name evidence="2" type="ORF">ACFX5F_04795</name>
</gene>
<dbReference type="RefSeq" id="WP_379850432.1">
    <property type="nucleotide sequence ID" value="NZ_JBHZPY010000003.1"/>
</dbReference>
<dbReference type="Proteomes" id="UP001600107">
    <property type="component" value="Unassembled WGS sequence"/>
</dbReference>
<dbReference type="EMBL" id="JBHZPY010000003">
    <property type="protein sequence ID" value="MFE3870533.1"/>
    <property type="molecule type" value="Genomic_DNA"/>
</dbReference>
<reference evidence="2 3" key="1">
    <citation type="submission" date="2024-06" db="EMBL/GenBank/DDBJ databases">
        <title>Flavobacterium spp. isolated from glacier.</title>
        <authorList>
            <person name="Han D."/>
        </authorList>
    </citation>
    <scope>NUCLEOTIDE SEQUENCE [LARGE SCALE GENOMIC DNA]</scope>
    <source>
        <strain evidence="2 3">ZS1P70</strain>
    </source>
</reference>
<accession>A0ABW6I2P8</accession>
<feature type="coiled-coil region" evidence="1">
    <location>
        <begin position="514"/>
        <end position="558"/>
    </location>
</feature>
<protein>
    <submittedName>
        <fullName evidence="2">TrlF family AAA-like ATPase</fullName>
    </submittedName>
</protein>
<keyword evidence="1" id="KW-0175">Coiled coil</keyword>
<keyword evidence="3" id="KW-1185">Reference proteome</keyword>
<name>A0ABW6I2P8_9FLAO</name>
<comment type="caution">
    <text evidence="2">The sequence shown here is derived from an EMBL/GenBank/DDBJ whole genome shotgun (WGS) entry which is preliminary data.</text>
</comment>
<dbReference type="InterPro" id="IPR054787">
    <property type="entry name" value="TrlF_ATPase"/>
</dbReference>
<evidence type="ECO:0000313" key="2">
    <source>
        <dbReference type="EMBL" id="MFE3870533.1"/>
    </source>
</evidence>
<proteinExistence type="predicted"/>
<evidence type="ECO:0000256" key="1">
    <source>
        <dbReference type="SAM" id="Coils"/>
    </source>
</evidence>
<dbReference type="NCBIfam" id="NF045780">
    <property type="entry name" value="TrlF_fam_ATP"/>
    <property type="match status" value="1"/>
</dbReference>
<dbReference type="SUPFAM" id="SSF52540">
    <property type="entry name" value="P-loop containing nucleoside triphosphate hydrolases"/>
    <property type="match status" value="1"/>
</dbReference>
<dbReference type="Gene3D" id="3.40.50.300">
    <property type="entry name" value="P-loop containing nucleotide triphosphate hydrolases"/>
    <property type="match status" value="1"/>
</dbReference>
<organism evidence="2 3">
    <name type="scientific">Flavobacterium zhoui</name>
    <dbReference type="NCBI Taxonomy" id="3230414"/>
    <lineage>
        <taxon>Bacteria</taxon>
        <taxon>Pseudomonadati</taxon>
        <taxon>Bacteroidota</taxon>
        <taxon>Flavobacteriia</taxon>
        <taxon>Flavobacteriales</taxon>
        <taxon>Flavobacteriaceae</taxon>
        <taxon>Flavobacterium</taxon>
    </lineage>
</organism>
<dbReference type="InterPro" id="IPR027417">
    <property type="entry name" value="P-loop_NTPase"/>
</dbReference>
<sequence length="922" mass="107148">MNKNYPKGSEWRKWDLHVHTPSSIYHRYGPNSEETWENFMKDIENIPSDFAVLGINDYFFIDGYERLIEERKSNNRLSNIDLILPVVEFRIDKFAGIDFGKLKRINLHVIFSNDLPLETIKSQFLQTLEQSYSLESGEQWTRAITKESIEELGAKIKKGVPAEELFKYGTDLEEGFNNLNVREDKIFEALQKDCFKGKYIIAIGKTEWGDLKWTDASIATKKSVINKADIVFTASESIEAFNKAKEQLTAHKVNDLLLDCSDSHYLSSSSDKDRIGNCFTWIKADPTFEGLIQILYEPQERIRISDKNPNLEFDKPYISNIKFKNNLNVFKDEDDLSFKQNEGIPLNQNLVTIIGGRGEGKSMLTEYLASSFIGQEHSKEGIFNKNGEVNLSYHKSNQSEDDIINFDLTEDKKAVEFIYINQGRLKTLVEKKDKQFQLANSIRKLAKLTEPEFNKQLDKQILENLESFHELNRFFKTKDEDRNFINSIEYLESQEIAINDFISNITTSENKDKLEKYSENLRNRNNLNSKLKELNEFEEKLNSSIEKLNLEISRINGENSMISIIELSALKKQFDEIIAWKSTLLKEVEIISVTISAVKEEFKDYKGDLTTLLNDIDKFQKNLSQIRENITISKSKKEQLTEFKKRIFFSDPEQISLIDKIKIDYESQVSELLKNWEDFKDVDSKERLNPSQKAIMKNLLTDLEIEVKIDFDIDKFYSLIYHSIDGAKWRIKGNIEAQKNAFGVTDLDSFYDFIRTKYLDFYESDNIHSKTLKDIFFKESERKQFLKVFPILKYKGKDLNKISVGQKGTVYLKMMLATEAFSKPIIFDQPEDDLDNEFIMQNLISLFKELKQYRQVIIVTHNANLVVNADAEQVIIASNVDGALNYVSGSLENQLINSKICQILEGGELAFEKRRRKYQQIQ</sequence>
<evidence type="ECO:0000313" key="3">
    <source>
        <dbReference type="Proteomes" id="UP001600107"/>
    </source>
</evidence>